<dbReference type="AlphaFoldDB" id="A0A8C5WS24"/>
<organism evidence="1 2">
    <name type="scientific">Laticauda laticaudata</name>
    <name type="common">Blue-ringed sea krait</name>
    <name type="synonym">Blue-lipped sea krait</name>
    <dbReference type="NCBI Taxonomy" id="8630"/>
    <lineage>
        <taxon>Eukaryota</taxon>
        <taxon>Metazoa</taxon>
        <taxon>Chordata</taxon>
        <taxon>Craniata</taxon>
        <taxon>Vertebrata</taxon>
        <taxon>Euteleostomi</taxon>
        <taxon>Lepidosauria</taxon>
        <taxon>Squamata</taxon>
        <taxon>Bifurcata</taxon>
        <taxon>Unidentata</taxon>
        <taxon>Episquamata</taxon>
        <taxon>Toxicofera</taxon>
        <taxon>Serpentes</taxon>
        <taxon>Colubroidea</taxon>
        <taxon>Elapidae</taxon>
        <taxon>Laticaudinae</taxon>
        <taxon>Laticauda</taxon>
    </lineage>
</organism>
<dbReference type="Gene3D" id="2.60.40.420">
    <property type="entry name" value="Cupredoxins - blue copper proteins"/>
    <property type="match status" value="1"/>
</dbReference>
<dbReference type="Proteomes" id="UP000694406">
    <property type="component" value="Unplaced"/>
</dbReference>
<accession>A0A8C5WS24</accession>
<evidence type="ECO:0008006" key="3">
    <source>
        <dbReference type="Google" id="ProtNLM"/>
    </source>
</evidence>
<dbReference type="SUPFAM" id="SSF49503">
    <property type="entry name" value="Cupredoxins"/>
    <property type="match status" value="1"/>
</dbReference>
<evidence type="ECO:0000313" key="2">
    <source>
        <dbReference type="Proteomes" id="UP000694406"/>
    </source>
</evidence>
<protein>
    <recommendedName>
        <fullName evidence="3">Plastocyanin-like domain-containing protein</fullName>
    </recommendedName>
</protein>
<reference evidence="1" key="2">
    <citation type="submission" date="2025-09" db="UniProtKB">
        <authorList>
            <consortium name="Ensembl"/>
        </authorList>
    </citation>
    <scope>IDENTIFICATION</scope>
</reference>
<sequence>GLLVEPTAQAETIYQRCQTQGPQAHFHPFTYKKVIFRQFTDDSYSHEVAKPSWLGLLGPELKAEEKDTFIIHFKNFASWPYSVHLHRVFFKKDSEGKANNFFFRLPVSDVILQ</sequence>
<proteinExistence type="predicted"/>
<dbReference type="InterPro" id="IPR008972">
    <property type="entry name" value="Cupredoxin"/>
</dbReference>
<name>A0A8C5WS24_LATLA</name>
<dbReference type="Ensembl" id="ENSLLTT00000009113.1">
    <property type="protein sequence ID" value="ENSLLTP00000008782.1"/>
    <property type="gene ID" value="ENSLLTG00000006704.1"/>
</dbReference>
<dbReference type="GeneTree" id="ENSGT00940000158517"/>
<evidence type="ECO:0000313" key="1">
    <source>
        <dbReference type="Ensembl" id="ENSLLTP00000008782.1"/>
    </source>
</evidence>
<keyword evidence="2" id="KW-1185">Reference proteome</keyword>
<reference evidence="1" key="1">
    <citation type="submission" date="2025-08" db="UniProtKB">
        <authorList>
            <consortium name="Ensembl"/>
        </authorList>
    </citation>
    <scope>IDENTIFICATION</scope>
</reference>